<keyword evidence="1" id="KW-0472">Membrane</keyword>
<sequence>MIDDIRNLTSIILANLKNDIIANFVTRVPLLLVLDPESFEPPFTNALDEYLTGKLVSNSSGYNVSTNLANANGFTVFSFHIVTGYLITFLQIVFGALDIIYSLLRLCLSAIFFGIFLSLFVFCFIWLGVTINRRWKLIALIIRNLEFENVC</sequence>
<organism evidence="2 3">
    <name type="scientific">Lodderomyces elongisporus (strain ATCC 11503 / CBS 2605 / JCM 1781 / NBRC 1676 / NRRL YB-4239)</name>
    <name type="common">Yeast</name>
    <name type="synonym">Saccharomyces elongisporus</name>
    <dbReference type="NCBI Taxonomy" id="379508"/>
    <lineage>
        <taxon>Eukaryota</taxon>
        <taxon>Fungi</taxon>
        <taxon>Dikarya</taxon>
        <taxon>Ascomycota</taxon>
        <taxon>Saccharomycotina</taxon>
        <taxon>Pichiomycetes</taxon>
        <taxon>Debaryomycetaceae</taxon>
        <taxon>Candida/Lodderomyces clade</taxon>
        <taxon>Lodderomyces</taxon>
    </lineage>
</organism>
<keyword evidence="1" id="KW-0812">Transmembrane</keyword>
<dbReference type="AlphaFoldDB" id="A5DXN1"/>
<dbReference type="GeneID" id="5233708"/>
<evidence type="ECO:0000313" key="3">
    <source>
        <dbReference type="Proteomes" id="UP000001996"/>
    </source>
</evidence>
<protein>
    <submittedName>
        <fullName evidence="2">Uncharacterized protein</fullName>
    </submittedName>
</protein>
<name>A5DXN1_LODEL</name>
<dbReference type="Proteomes" id="UP000001996">
    <property type="component" value="Unassembled WGS sequence"/>
</dbReference>
<dbReference type="OrthoDB" id="4008099at2759"/>
<dbReference type="HOGENOM" id="CLU_1875168_0_0_1"/>
<keyword evidence="3" id="KW-1185">Reference proteome</keyword>
<accession>A5DXN1</accession>
<dbReference type="InParanoid" id="A5DXN1"/>
<keyword evidence="1" id="KW-1133">Transmembrane helix</keyword>
<proteinExistence type="predicted"/>
<dbReference type="OMA" id="GRNIRND"/>
<feature type="transmembrane region" description="Helical" evidence="1">
    <location>
        <begin position="103"/>
        <end position="127"/>
    </location>
</feature>
<feature type="transmembrane region" description="Helical" evidence="1">
    <location>
        <begin position="74"/>
        <end position="97"/>
    </location>
</feature>
<dbReference type="EMBL" id="CH981525">
    <property type="protein sequence ID" value="EDK43939.1"/>
    <property type="molecule type" value="Genomic_DNA"/>
</dbReference>
<evidence type="ECO:0000256" key="1">
    <source>
        <dbReference type="SAM" id="Phobius"/>
    </source>
</evidence>
<evidence type="ECO:0000313" key="2">
    <source>
        <dbReference type="EMBL" id="EDK43939.1"/>
    </source>
</evidence>
<reference evidence="2 3" key="1">
    <citation type="journal article" date="2009" name="Nature">
        <title>Evolution of pathogenicity and sexual reproduction in eight Candida genomes.</title>
        <authorList>
            <person name="Butler G."/>
            <person name="Rasmussen M.D."/>
            <person name="Lin M.F."/>
            <person name="Santos M.A."/>
            <person name="Sakthikumar S."/>
            <person name="Munro C.A."/>
            <person name="Rheinbay E."/>
            <person name="Grabherr M."/>
            <person name="Forche A."/>
            <person name="Reedy J.L."/>
            <person name="Agrafioti I."/>
            <person name="Arnaud M.B."/>
            <person name="Bates S."/>
            <person name="Brown A.J."/>
            <person name="Brunke S."/>
            <person name="Costanzo M.C."/>
            <person name="Fitzpatrick D.A."/>
            <person name="de Groot P.W."/>
            <person name="Harris D."/>
            <person name="Hoyer L.L."/>
            <person name="Hube B."/>
            <person name="Klis F.M."/>
            <person name="Kodira C."/>
            <person name="Lennard N."/>
            <person name="Logue M.E."/>
            <person name="Martin R."/>
            <person name="Neiman A.M."/>
            <person name="Nikolaou E."/>
            <person name="Quail M.A."/>
            <person name="Quinn J."/>
            <person name="Santos M.C."/>
            <person name="Schmitzberger F.F."/>
            <person name="Sherlock G."/>
            <person name="Shah P."/>
            <person name="Silverstein K.A."/>
            <person name="Skrzypek M.S."/>
            <person name="Soll D."/>
            <person name="Staggs R."/>
            <person name="Stansfield I."/>
            <person name="Stumpf M.P."/>
            <person name="Sudbery P.E."/>
            <person name="Srikantha T."/>
            <person name="Zeng Q."/>
            <person name="Berman J."/>
            <person name="Berriman M."/>
            <person name="Heitman J."/>
            <person name="Gow N.A."/>
            <person name="Lorenz M.C."/>
            <person name="Birren B.W."/>
            <person name="Kellis M."/>
            <person name="Cuomo C.A."/>
        </authorList>
    </citation>
    <scope>NUCLEOTIDE SEQUENCE [LARGE SCALE GENOMIC DNA]</scope>
    <source>
        <strain evidence="3">ATCC 11503 / BCRC 21390 / CBS 2605 / JCM 1781 / NBRC 1676 / NRRL YB-4239</strain>
    </source>
</reference>
<dbReference type="KEGG" id="lel:PVL30_002090"/>
<gene>
    <name evidence="2" type="ORF">LELG_02118</name>
</gene>